<reference evidence="6" key="1">
    <citation type="submission" date="2018-06" db="EMBL/GenBank/DDBJ databases">
        <authorList>
            <person name="Zhirakovskaya E."/>
        </authorList>
    </citation>
    <scope>NUCLEOTIDE SEQUENCE</scope>
</reference>
<dbReference type="Pfam" id="PF26549">
    <property type="entry name" value="Tricorn_N"/>
    <property type="match status" value="1"/>
</dbReference>
<dbReference type="Pfam" id="PF04052">
    <property type="entry name" value="TolB_N"/>
    <property type="match status" value="1"/>
</dbReference>
<comment type="subcellular location">
    <subcellularLocation>
        <location evidence="1">Periplasm</location>
    </subcellularLocation>
</comment>
<evidence type="ECO:0000256" key="2">
    <source>
        <dbReference type="ARBA" id="ARBA00009820"/>
    </source>
</evidence>
<dbReference type="Gene3D" id="2.120.10.30">
    <property type="entry name" value="TolB, C-terminal domain"/>
    <property type="match status" value="1"/>
</dbReference>
<protein>
    <submittedName>
        <fullName evidence="6">Tol-Pal system beta propeller repeat protein TolB</fullName>
    </submittedName>
</protein>
<dbReference type="Pfam" id="PF07676">
    <property type="entry name" value="PD40"/>
    <property type="match status" value="2"/>
</dbReference>
<name>A0A3B1BP09_9ZZZZ</name>
<evidence type="ECO:0000256" key="4">
    <source>
        <dbReference type="ARBA" id="ARBA00022764"/>
    </source>
</evidence>
<gene>
    <name evidence="6" type="ORF">MNBD_NITROSPINAE01-675</name>
</gene>
<keyword evidence="3" id="KW-0732">Signal</keyword>
<dbReference type="InterPro" id="IPR011042">
    <property type="entry name" value="6-blade_b-propeller_TolB-like"/>
</dbReference>
<keyword evidence="4" id="KW-0574">Periplasm</keyword>
<dbReference type="InterPro" id="IPR015943">
    <property type="entry name" value="WD40/YVTN_repeat-like_dom_sf"/>
</dbReference>
<dbReference type="GO" id="GO:0042597">
    <property type="term" value="C:periplasmic space"/>
    <property type="evidence" value="ECO:0007669"/>
    <property type="project" value="UniProtKB-SubCell"/>
</dbReference>
<dbReference type="SUPFAM" id="SSF69304">
    <property type="entry name" value="Tricorn protease N-terminal domain"/>
    <property type="match status" value="1"/>
</dbReference>
<dbReference type="GO" id="GO:0017038">
    <property type="term" value="P:protein import"/>
    <property type="evidence" value="ECO:0007669"/>
    <property type="project" value="InterPro"/>
</dbReference>
<dbReference type="Gene3D" id="3.40.50.10070">
    <property type="entry name" value="TolB, N-terminal domain"/>
    <property type="match status" value="1"/>
</dbReference>
<feature type="domain" description="TolB N-terminal" evidence="5">
    <location>
        <begin position="50"/>
        <end position="144"/>
    </location>
</feature>
<evidence type="ECO:0000259" key="5">
    <source>
        <dbReference type="Pfam" id="PF04052"/>
    </source>
</evidence>
<dbReference type="HAMAP" id="MF_00671">
    <property type="entry name" value="TolB"/>
    <property type="match status" value="1"/>
</dbReference>
<dbReference type="InterPro" id="IPR007195">
    <property type="entry name" value="TolB_N"/>
</dbReference>
<comment type="similarity">
    <text evidence="2">Belongs to the TolB family.</text>
</comment>
<dbReference type="PANTHER" id="PTHR36842:SF1">
    <property type="entry name" value="PROTEIN TOLB"/>
    <property type="match status" value="1"/>
</dbReference>
<dbReference type="EMBL" id="UOGC01000100">
    <property type="protein sequence ID" value="VAX20076.1"/>
    <property type="molecule type" value="Genomic_DNA"/>
</dbReference>
<dbReference type="InterPro" id="IPR014167">
    <property type="entry name" value="Tol-Pal_TolB"/>
</dbReference>
<dbReference type="InterPro" id="IPR011659">
    <property type="entry name" value="WD40"/>
</dbReference>
<dbReference type="PANTHER" id="PTHR36842">
    <property type="entry name" value="PROTEIN TOLB HOMOLOG"/>
    <property type="match status" value="1"/>
</dbReference>
<evidence type="ECO:0000313" key="6">
    <source>
        <dbReference type="EMBL" id="VAX20076.1"/>
    </source>
</evidence>
<dbReference type="NCBIfam" id="TIGR02800">
    <property type="entry name" value="propeller_TolB"/>
    <property type="match status" value="1"/>
</dbReference>
<sequence>MNNMNKRKAFLPLLLRQVFVCLSIAVFLCGGVASAGMDVHLRTKRLESKLIEVAVPWFSFRGADMEEMGRRAAHVITNDLKFTTYFKPSENYDFMWQASRHDEKLGSIDFKEWRTIVSNFVVKGAVSTKPDGLVLMEITAYDLQMKSVFLSKKYEGKRSMFRQMAHQFSDDFFNRLTGEHGVARTKMAFVSKVKGRKELFVMDYDGFSPRGITNDRSLVLLPDWNAKRNLILFTTYRYRNPDLYALDLKAGIRYPISRRVGLNAAGEWSPDGTRVAFSISRKGNTEIYVSDADGSHVRRLTASRAIETSPAWSPDGKKIAFTSDRSGSPQIYVMNADGTGKKKRVTYSGGYNDGAAWSPKGDFIAYSSLIGGKFNIAMVHVTNRSVIQLTYGAYTNESPSWSPTGGHIAFTSNRSGQKQVFIMNSNGSSQKQVTFLQGGGYSPSWGPGPE</sequence>
<evidence type="ECO:0000256" key="3">
    <source>
        <dbReference type="ARBA" id="ARBA00022729"/>
    </source>
</evidence>
<proteinExistence type="inferred from homology"/>
<dbReference type="SUPFAM" id="SSF52964">
    <property type="entry name" value="TolB, N-terminal domain"/>
    <property type="match status" value="1"/>
</dbReference>
<dbReference type="AlphaFoldDB" id="A0A3B1BP09"/>
<organism evidence="6">
    <name type="scientific">hydrothermal vent metagenome</name>
    <dbReference type="NCBI Taxonomy" id="652676"/>
    <lineage>
        <taxon>unclassified sequences</taxon>
        <taxon>metagenomes</taxon>
        <taxon>ecological metagenomes</taxon>
    </lineage>
</organism>
<dbReference type="Gene3D" id="2.130.10.10">
    <property type="entry name" value="YVTN repeat-like/Quinoprotein amine dehydrogenase"/>
    <property type="match status" value="1"/>
</dbReference>
<accession>A0A3B1BP09</accession>
<evidence type="ECO:0000256" key="1">
    <source>
        <dbReference type="ARBA" id="ARBA00004418"/>
    </source>
</evidence>